<dbReference type="GO" id="GO:0006351">
    <property type="term" value="P:DNA-templated transcription"/>
    <property type="evidence" value="ECO:0007669"/>
    <property type="project" value="TreeGrafter"/>
</dbReference>
<dbReference type="SUPFAM" id="SSF46785">
    <property type="entry name" value="Winged helix' DNA-binding domain"/>
    <property type="match status" value="1"/>
</dbReference>
<protein>
    <submittedName>
        <fullName evidence="6">Transcriptional regulator, LysR family</fullName>
    </submittedName>
</protein>
<dbReference type="eggNOG" id="COG0583">
    <property type="taxonomic scope" value="Bacteria"/>
</dbReference>
<dbReference type="STRING" id="62928.azo3859"/>
<keyword evidence="4" id="KW-0804">Transcription</keyword>
<dbReference type="Pfam" id="PF03466">
    <property type="entry name" value="LysR_substrate"/>
    <property type="match status" value="1"/>
</dbReference>
<dbReference type="PROSITE" id="PS50931">
    <property type="entry name" value="HTH_LYSR"/>
    <property type="match status" value="1"/>
</dbReference>
<evidence type="ECO:0000313" key="7">
    <source>
        <dbReference type="Proteomes" id="UP000002588"/>
    </source>
</evidence>
<name>A1KCB9_AZOSB</name>
<feature type="domain" description="HTH lysR-type" evidence="5">
    <location>
        <begin position="5"/>
        <end position="62"/>
    </location>
</feature>
<reference evidence="6 7" key="1">
    <citation type="journal article" date="2006" name="Nat. Biotechnol.">
        <title>Complete genome of the mutualistic, N2-fixing grass endophyte Azoarcus sp. strain BH72.</title>
        <authorList>
            <person name="Krause A."/>
            <person name="Ramakumar A."/>
            <person name="Bartels D."/>
            <person name="Battistoni F."/>
            <person name="Bekel T."/>
            <person name="Boch J."/>
            <person name="Boehm M."/>
            <person name="Friedrich F."/>
            <person name="Hurek T."/>
            <person name="Krause L."/>
            <person name="Linke B."/>
            <person name="McHardy A.C."/>
            <person name="Sarkar A."/>
            <person name="Schneiker S."/>
            <person name="Syed A.A."/>
            <person name="Thauer R."/>
            <person name="Vorhoelter F.-J."/>
            <person name="Weidner S."/>
            <person name="Puehler A."/>
            <person name="Reinhold-Hurek B."/>
            <person name="Kaiser O."/>
            <person name="Goesmann A."/>
        </authorList>
    </citation>
    <scope>NUCLEOTIDE SEQUENCE [LARGE SCALE GENOMIC DNA]</scope>
    <source>
        <strain evidence="6 7">BH72</strain>
    </source>
</reference>
<dbReference type="KEGG" id="azo:azo3859"/>
<dbReference type="FunFam" id="1.10.10.10:FF:000001">
    <property type="entry name" value="LysR family transcriptional regulator"/>
    <property type="match status" value="1"/>
</dbReference>
<dbReference type="CDD" id="cd08479">
    <property type="entry name" value="PBP2_CrgA_like_9"/>
    <property type="match status" value="1"/>
</dbReference>
<dbReference type="Gene3D" id="3.40.190.290">
    <property type="match status" value="1"/>
</dbReference>
<dbReference type="HOGENOM" id="CLU_039613_16_4_4"/>
<accession>A1KCB9</accession>
<evidence type="ECO:0000313" key="6">
    <source>
        <dbReference type="EMBL" id="CAL96475.1"/>
    </source>
</evidence>
<dbReference type="Gene3D" id="1.10.10.10">
    <property type="entry name" value="Winged helix-like DNA-binding domain superfamily/Winged helix DNA-binding domain"/>
    <property type="match status" value="1"/>
</dbReference>
<dbReference type="Pfam" id="PF00126">
    <property type="entry name" value="HTH_1"/>
    <property type="match status" value="1"/>
</dbReference>
<dbReference type="AlphaFoldDB" id="A1KCB9"/>
<dbReference type="RefSeq" id="WP_011767581.1">
    <property type="nucleotide sequence ID" value="NC_008702.1"/>
</dbReference>
<proteinExistence type="inferred from homology"/>
<dbReference type="Proteomes" id="UP000002588">
    <property type="component" value="Chromosome"/>
</dbReference>
<dbReference type="InterPro" id="IPR000847">
    <property type="entry name" value="LysR_HTH_N"/>
</dbReference>
<evidence type="ECO:0000256" key="1">
    <source>
        <dbReference type="ARBA" id="ARBA00009437"/>
    </source>
</evidence>
<dbReference type="PANTHER" id="PTHR30537">
    <property type="entry name" value="HTH-TYPE TRANSCRIPTIONAL REGULATOR"/>
    <property type="match status" value="1"/>
</dbReference>
<comment type="similarity">
    <text evidence="1">Belongs to the LysR transcriptional regulatory family.</text>
</comment>
<sequence length="306" mass="33620">MNNKPLLEDLRLYCTVVRRRGFAASARELGVSNAYVSKRIALLEDALGAKLLHRTTRSVSLTEQGEVVLQWAQRIVDDVDRLAEAVSAEKMAPAGLLRVCTSSGFGRNRVGPALAALAERYPAVEIQLELLDRPVDLIGEGFQLDIRVGAVREPDLISRRIARNERVLCAAPDYVARHGTPADLAELARHRCIVIRERDQDFGRWTLTGPDGPETVKVGGPLSANNGEVVRQWALAGHGIILRSRWDVGPALARGELVQVLPAYRQEADVWAVYPSRLSSSAKVRVCVEFLEEWLCSASGVSDRVG</sequence>
<gene>
    <name evidence="6" type="primary">yeaT</name>
    <name evidence="6" type="ordered locus">azo3859</name>
</gene>
<evidence type="ECO:0000256" key="3">
    <source>
        <dbReference type="ARBA" id="ARBA00023125"/>
    </source>
</evidence>
<keyword evidence="7" id="KW-1185">Reference proteome</keyword>
<dbReference type="GO" id="GO:0043565">
    <property type="term" value="F:sequence-specific DNA binding"/>
    <property type="evidence" value="ECO:0007669"/>
    <property type="project" value="TreeGrafter"/>
</dbReference>
<dbReference type="PANTHER" id="PTHR30537:SF5">
    <property type="entry name" value="HTH-TYPE TRANSCRIPTIONAL ACTIVATOR TTDR-RELATED"/>
    <property type="match status" value="1"/>
</dbReference>
<dbReference type="GO" id="GO:0003700">
    <property type="term" value="F:DNA-binding transcription factor activity"/>
    <property type="evidence" value="ECO:0007669"/>
    <property type="project" value="InterPro"/>
</dbReference>
<dbReference type="SUPFAM" id="SSF53850">
    <property type="entry name" value="Periplasmic binding protein-like II"/>
    <property type="match status" value="1"/>
</dbReference>
<keyword evidence="3" id="KW-0238">DNA-binding</keyword>
<organism evidence="6 7">
    <name type="scientific">Azoarcus sp. (strain BH72)</name>
    <dbReference type="NCBI Taxonomy" id="418699"/>
    <lineage>
        <taxon>Bacteria</taxon>
        <taxon>Pseudomonadati</taxon>
        <taxon>Pseudomonadota</taxon>
        <taxon>Betaproteobacteria</taxon>
        <taxon>Rhodocyclales</taxon>
        <taxon>Zoogloeaceae</taxon>
        <taxon>Azoarcus</taxon>
    </lineage>
</organism>
<evidence type="ECO:0000256" key="2">
    <source>
        <dbReference type="ARBA" id="ARBA00023015"/>
    </source>
</evidence>
<keyword evidence="2" id="KW-0805">Transcription regulation</keyword>
<dbReference type="EMBL" id="AM406670">
    <property type="protein sequence ID" value="CAL96475.1"/>
    <property type="molecule type" value="Genomic_DNA"/>
</dbReference>
<evidence type="ECO:0000256" key="4">
    <source>
        <dbReference type="ARBA" id="ARBA00023163"/>
    </source>
</evidence>
<dbReference type="InterPro" id="IPR036390">
    <property type="entry name" value="WH_DNA-bd_sf"/>
</dbReference>
<evidence type="ECO:0000259" key="5">
    <source>
        <dbReference type="PROSITE" id="PS50931"/>
    </source>
</evidence>
<dbReference type="InterPro" id="IPR036388">
    <property type="entry name" value="WH-like_DNA-bd_sf"/>
</dbReference>
<dbReference type="InterPro" id="IPR005119">
    <property type="entry name" value="LysR_subst-bd"/>
</dbReference>
<dbReference type="InterPro" id="IPR058163">
    <property type="entry name" value="LysR-type_TF_proteobact-type"/>
</dbReference>
<dbReference type="FunFam" id="3.40.190.290:FF:000001">
    <property type="entry name" value="Transcriptional regulator, LysR family"/>
    <property type="match status" value="1"/>
</dbReference>